<dbReference type="Proteomes" id="UP000828390">
    <property type="component" value="Unassembled WGS sequence"/>
</dbReference>
<dbReference type="InterPro" id="IPR039888">
    <property type="entry name" value="Melted-like"/>
</dbReference>
<dbReference type="PANTHER" id="PTHR21630:SF10">
    <property type="entry name" value="VENTRICULAR ZONE-EXPRESSED PH DOMAIN-CONTAINING PROTEIN HOMOLOG 1"/>
    <property type="match status" value="1"/>
</dbReference>
<accession>A0A9D4JX60</accession>
<evidence type="ECO:0000256" key="2">
    <source>
        <dbReference type="ARBA" id="ARBA00023136"/>
    </source>
</evidence>
<dbReference type="SUPFAM" id="SSF50729">
    <property type="entry name" value="PH domain-like"/>
    <property type="match status" value="1"/>
</dbReference>
<evidence type="ECO:0000313" key="4">
    <source>
        <dbReference type="Proteomes" id="UP000828390"/>
    </source>
</evidence>
<evidence type="ECO:0000256" key="1">
    <source>
        <dbReference type="ARBA" id="ARBA00004184"/>
    </source>
</evidence>
<comment type="subcellular location">
    <subcellularLocation>
        <location evidence="1">Endomembrane system</location>
        <topology evidence="1">Peripheral membrane protein</topology>
    </subcellularLocation>
</comment>
<reference evidence="3" key="2">
    <citation type="submission" date="2020-11" db="EMBL/GenBank/DDBJ databases">
        <authorList>
            <person name="McCartney M.A."/>
            <person name="Auch B."/>
            <person name="Kono T."/>
            <person name="Mallez S."/>
            <person name="Becker A."/>
            <person name="Gohl D.M."/>
            <person name="Silverstein K.A.T."/>
            <person name="Koren S."/>
            <person name="Bechman K.B."/>
            <person name="Herman A."/>
            <person name="Abrahante J.E."/>
            <person name="Garbe J."/>
        </authorList>
    </citation>
    <scope>NUCLEOTIDE SEQUENCE</scope>
    <source>
        <strain evidence="3">Duluth1</strain>
        <tissue evidence="3">Whole animal</tissue>
    </source>
</reference>
<dbReference type="PANTHER" id="PTHR21630">
    <property type="entry name" value="VEPH-A/MELTED"/>
    <property type="match status" value="1"/>
</dbReference>
<dbReference type="GO" id="GO:0012505">
    <property type="term" value="C:endomembrane system"/>
    <property type="evidence" value="ECO:0007669"/>
    <property type="project" value="UniProtKB-SubCell"/>
</dbReference>
<gene>
    <name evidence="3" type="ORF">DPMN_125417</name>
</gene>
<name>A0A9D4JX60_DREPO</name>
<dbReference type="GO" id="GO:0005886">
    <property type="term" value="C:plasma membrane"/>
    <property type="evidence" value="ECO:0007669"/>
    <property type="project" value="TreeGrafter"/>
</dbReference>
<evidence type="ECO:0000313" key="3">
    <source>
        <dbReference type="EMBL" id="KAH3823608.1"/>
    </source>
</evidence>
<sequence>MIIYLSGPGCTSAGAPQQIVSTNARWEPCNSTLSKIEVSPVILLACHGMRRIEVALTIKEVSPVVAPRNSIIAHGVEVCRVKAIDAIAVTITRTLRRSQREIAVTNSRIEVSSVEVSPDSSDSELNRSQPEIAQSVEKKALPEIAVTISRIEVSSGKAISRIEVSSVSKFEVSPLIVVSKFEVSPLIVVSKLEVSPVRRIEVSPVIVVSRIEVSSGIAVIEVSSDIAVIDVSHVIVVRRIEVSPLIVVTVSEPLNSMSEVRPVEVSSVEVSPVEVSPVIVVSRIEVSPVIVVTMIEVSPVIEVTMIEVSPVIEVSRIEVSSVSRIEVSSGIAVIVIEVSPVIVVIEVSPIIVLKEKKGRWKFLKRWKTRYFTLSGSQITYSKSDSVSHLMTVLIKNIVSGDNWI</sequence>
<dbReference type="AlphaFoldDB" id="A0A9D4JX60"/>
<dbReference type="GO" id="GO:0009966">
    <property type="term" value="P:regulation of signal transduction"/>
    <property type="evidence" value="ECO:0007669"/>
    <property type="project" value="TreeGrafter"/>
</dbReference>
<reference evidence="3" key="1">
    <citation type="journal article" date="2019" name="bioRxiv">
        <title>The Genome of the Zebra Mussel, Dreissena polymorpha: A Resource for Invasive Species Research.</title>
        <authorList>
            <person name="McCartney M.A."/>
            <person name="Auch B."/>
            <person name="Kono T."/>
            <person name="Mallez S."/>
            <person name="Zhang Y."/>
            <person name="Obille A."/>
            <person name="Becker A."/>
            <person name="Abrahante J.E."/>
            <person name="Garbe J."/>
            <person name="Badalamenti J.P."/>
            <person name="Herman A."/>
            <person name="Mangelson H."/>
            <person name="Liachko I."/>
            <person name="Sullivan S."/>
            <person name="Sone E.D."/>
            <person name="Koren S."/>
            <person name="Silverstein K.A.T."/>
            <person name="Beckman K.B."/>
            <person name="Gohl D.M."/>
        </authorList>
    </citation>
    <scope>NUCLEOTIDE SEQUENCE</scope>
    <source>
        <strain evidence="3">Duluth1</strain>
        <tissue evidence="3">Whole animal</tissue>
    </source>
</reference>
<dbReference type="EMBL" id="JAIWYP010000005">
    <property type="protein sequence ID" value="KAH3823608.1"/>
    <property type="molecule type" value="Genomic_DNA"/>
</dbReference>
<dbReference type="GO" id="GO:0010314">
    <property type="term" value="F:phosphatidylinositol-5-phosphate binding"/>
    <property type="evidence" value="ECO:0007669"/>
    <property type="project" value="TreeGrafter"/>
</dbReference>
<comment type="caution">
    <text evidence="3">The sequence shown here is derived from an EMBL/GenBank/DDBJ whole genome shotgun (WGS) entry which is preliminary data.</text>
</comment>
<protein>
    <submittedName>
        <fullName evidence="3">Uncharacterized protein</fullName>
    </submittedName>
</protein>
<keyword evidence="4" id="KW-1185">Reference proteome</keyword>
<proteinExistence type="predicted"/>
<organism evidence="3 4">
    <name type="scientific">Dreissena polymorpha</name>
    <name type="common">Zebra mussel</name>
    <name type="synonym">Mytilus polymorpha</name>
    <dbReference type="NCBI Taxonomy" id="45954"/>
    <lineage>
        <taxon>Eukaryota</taxon>
        <taxon>Metazoa</taxon>
        <taxon>Spiralia</taxon>
        <taxon>Lophotrochozoa</taxon>
        <taxon>Mollusca</taxon>
        <taxon>Bivalvia</taxon>
        <taxon>Autobranchia</taxon>
        <taxon>Heteroconchia</taxon>
        <taxon>Euheterodonta</taxon>
        <taxon>Imparidentia</taxon>
        <taxon>Neoheterodontei</taxon>
        <taxon>Myida</taxon>
        <taxon>Dreissenoidea</taxon>
        <taxon>Dreissenidae</taxon>
        <taxon>Dreissena</taxon>
    </lineage>
</organism>
<keyword evidence="2" id="KW-0472">Membrane</keyword>